<organism evidence="2 3">
    <name type="scientific">Trametes pubescens</name>
    <name type="common">White-rot fungus</name>
    <dbReference type="NCBI Taxonomy" id="154538"/>
    <lineage>
        <taxon>Eukaryota</taxon>
        <taxon>Fungi</taxon>
        <taxon>Dikarya</taxon>
        <taxon>Basidiomycota</taxon>
        <taxon>Agaricomycotina</taxon>
        <taxon>Agaricomycetes</taxon>
        <taxon>Polyporales</taxon>
        <taxon>Polyporaceae</taxon>
        <taxon>Trametes</taxon>
    </lineage>
</organism>
<evidence type="ECO:0000313" key="2">
    <source>
        <dbReference type="EMBL" id="OJT05940.1"/>
    </source>
</evidence>
<sequence length="72" mass="7527">MVSVDLSVTANLRAAPSHPTAPAIYAEVRAKEAANRAQKTSGVRRQPLDKVPNSAPMAQNGISEKTGTVVAE</sequence>
<reference evidence="2 3" key="1">
    <citation type="submission" date="2016-10" db="EMBL/GenBank/DDBJ databases">
        <title>Genome sequence of the basidiomycete white-rot fungus Trametes pubescens.</title>
        <authorList>
            <person name="Makela M.R."/>
            <person name="Granchi Z."/>
            <person name="Peng M."/>
            <person name="De Vries R.P."/>
            <person name="Grigoriev I."/>
            <person name="Riley R."/>
            <person name="Hilden K."/>
        </authorList>
    </citation>
    <scope>NUCLEOTIDE SEQUENCE [LARGE SCALE GENOMIC DNA]</scope>
    <source>
        <strain evidence="2 3">FBCC735</strain>
    </source>
</reference>
<name>A0A1M2VED4_TRAPU</name>
<evidence type="ECO:0000256" key="1">
    <source>
        <dbReference type="SAM" id="MobiDB-lite"/>
    </source>
</evidence>
<feature type="region of interest" description="Disordered" evidence="1">
    <location>
        <begin position="35"/>
        <end position="72"/>
    </location>
</feature>
<feature type="non-terminal residue" evidence="2">
    <location>
        <position position="72"/>
    </location>
</feature>
<evidence type="ECO:0000313" key="3">
    <source>
        <dbReference type="Proteomes" id="UP000184267"/>
    </source>
</evidence>
<proteinExistence type="predicted"/>
<accession>A0A1M2VED4</accession>
<comment type="caution">
    <text evidence="2">The sequence shown here is derived from an EMBL/GenBank/DDBJ whole genome shotgun (WGS) entry which is preliminary data.</text>
</comment>
<keyword evidence="3" id="KW-1185">Reference proteome</keyword>
<feature type="compositionally biased region" description="Polar residues" evidence="1">
    <location>
        <begin position="56"/>
        <end position="66"/>
    </location>
</feature>
<dbReference type="AlphaFoldDB" id="A0A1M2VED4"/>
<dbReference type="Proteomes" id="UP000184267">
    <property type="component" value="Unassembled WGS sequence"/>
</dbReference>
<dbReference type="EMBL" id="MNAD01001365">
    <property type="protein sequence ID" value="OJT05940.1"/>
    <property type="molecule type" value="Genomic_DNA"/>
</dbReference>
<gene>
    <name evidence="2" type="ORF">TRAPUB_3230</name>
</gene>
<protein>
    <submittedName>
        <fullName evidence="2">Uncharacterized protein</fullName>
    </submittedName>
</protein>